<name>A0A024GMN2_9STRA</name>
<dbReference type="OrthoDB" id="440566at2759"/>
<dbReference type="InParanoid" id="A0A024GMN2"/>
<dbReference type="STRING" id="65357.A0A024GMN2"/>
<dbReference type="PANTHER" id="PTHR13082:SF0">
    <property type="entry name" value="HISTONE DEACETYLASE COMPLEX SUBUNIT SAP18"/>
    <property type="match status" value="1"/>
</dbReference>
<organism evidence="2 3">
    <name type="scientific">Albugo candida</name>
    <dbReference type="NCBI Taxonomy" id="65357"/>
    <lineage>
        <taxon>Eukaryota</taxon>
        <taxon>Sar</taxon>
        <taxon>Stramenopiles</taxon>
        <taxon>Oomycota</taxon>
        <taxon>Peronosporomycetes</taxon>
        <taxon>Albuginales</taxon>
        <taxon>Albuginaceae</taxon>
        <taxon>Albugo</taxon>
    </lineage>
</organism>
<gene>
    <name evidence="2" type="ORF">BN9_086100</name>
</gene>
<dbReference type="Pfam" id="PF06487">
    <property type="entry name" value="SAP18"/>
    <property type="match status" value="1"/>
</dbReference>
<dbReference type="GO" id="GO:0003714">
    <property type="term" value="F:transcription corepressor activity"/>
    <property type="evidence" value="ECO:0007669"/>
    <property type="project" value="TreeGrafter"/>
</dbReference>
<dbReference type="GO" id="GO:0005634">
    <property type="term" value="C:nucleus"/>
    <property type="evidence" value="ECO:0007669"/>
    <property type="project" value="TreeGrafter"/>
</dbReference>
<dbReference type="InterPro" id="IPR042534">
    <property type="entry name" value="SAP18_sf"/>
</dbReference>
<keyword evidence="3" id="KW-1185">Reference proteome</keyword>
<dbReference type="EMBL" id="CAIX01000177">
    <property type="protein sequence ID" value="CCI47603.1"/>
    <property type="molecule type" value="Genomic_DNA"/>
</dbReference>
<dbReference type="Gene3D" id="3.10.20.550">
    <property type="entry name" value="ASAP complex, SAP18 subunit"/>
    <property type="match status" value="1"/>
</dbReference>
<dbReference type="PANTHER" id="PTHR13082">
    <property type="entry name" value="SAP18"/>
    <property type="match status" value="1"/>
</dbReference>
<comment type="caution">
    <text evidence="2">The sequence shown here is derived from an EMBL/GenBank/DDBJ whole genome shotgun (WGS) entry which is preliminary data.</text>
</comment>
<reference evidence="2 3" key="1">
    <citation type="submission" date="2012-05" db="EMBL/GenBank/DDBJ databases">
        <title>Recombination and specialization in a pathogen metapopulation.</title>
        <authorList>
            <person name="Gardiner A."/>
            <person name="Kemen E."/>
            <person name="Schultz-Larsen T."/>
            <person name="MacLean D."/>
            <person name="Van Oosterhout C."/>
            <person name="Jones J.D.G."/>
        </authorList>
    </citation>
    <scope>NUCLEOTIDE SEQUENCE [LARGE SCALE GENOMIC DNA]</scope>
    <source>
        <strain evidence="2 3">Ac Nc2</strain>
    </source>
</reference>
<accession>A0A024GMN2</accession>
<proteinExistence type="inferred from homology"/>
<sequence>MLRPSPSCNSAIGTAIVFDILARDRARNSDRITGIIPFYLYFPFPLNENRLEEYASMEDTPIAHELHIYTWPDATLREIADLIHDSTEEARKPNIRMGFSIVYPDHRGRYIMRKAGWVYTNRRKSIEEDKTLAQIGFQPGDFLDIALLS</sequence>
<evidence type="ECO:0000256" key="1">
    <source>
        <dbReference type="ARBA" id="ARBA00009143"/>
    </source>
</evidence>
<evidence type="ECO:0000313" key="2">
    <source>
        <dbReference type="EMBL" id="CCI47603.1"/>
    </source>
</evidence>
<dbReference type="Proteomes" id="UP000053237">
    <property type="component" value="Unassembled WGS sequence"/>
</dbReference>
<dbReference type="AlphaFoldDB" id="A0A024GMN2"/>
<protein>
    <recommendedName>
        <fullName evidence="4">Histone deacetylase complex subunit SAP18</fullName>
    </recommendedName>
</protein>
<comment type="similarity">
    <text evidence="1">Belongs to the SAP18 family.</text>
</comment>
<evidence type="ECO:0000313" key="3">
    <source>
        <dbReference type="Proteomes" id="UP000053237"/>
    </source>
</evidence>
<evidence type="ECO:0008006" key="4">
    <source>
        <dbReference type="Google" id="ProtNLM"/>
    </source>
</evidence>
<dbReference type="InterPro" id="IPR010516">
    <property type="entry name" value="SAP18"/>
</dbReference>